<evidence type="ECO:0000313" key="1">
    <source>
        <dbReference type="EMBL" id="RUT67600.1"/>
    </source>
</evidence>
<dbReference type="Proteomes" id="UP000288102">
    <property type="component" value="Unassembled WGS sequence"/>
</dbReference>
<accession>A0A433ZZP0</accession>
<feature type="non-terminal residue" evidence="1">
    <location>
        <position position="60"/>
    </location>
</feature>
<protein>
    <submittedName>
        <fullName evidence="1">Uncharacterized protein</fullName>
    </submittedName>
</protein>
<gene>
    <name evidence="1" type="ORF">D0817_25595</name>
</gene>
<name>A0A433ZZP0_9FLAO</name>
<keyword evidence="2" id="KW-1185">Reference proteome</keyword>
<proteinExistence type="predicted"/>
<dbReference type="AlphaFoldDB" id="A0A433ZZP0"/>
<organism evidence="1 2">
    <name type="scientific">Flavobacterium cupreum</name>
    <dbReference type="NCBI Taxonomy" id="2133766"/>
    <lineage>
        <taxon>Bacteria</taxon>
        <taxon>Pseudomonadati</taxon>
        <taxon>Bacteroidota</taxon>
        <taxon>Flavobacteriia</taxon>
        <taxon>Flavobacteriales</taxon>
        <taxon>Flavobacteriaceae</taxon>
        <taxon>Flavobacterium</taxon>
    </lineage>
</organism>
<reference evidence="2" key="1">
    <citation type="journal article" date="2019" name="Syst. Appl. Microbiol.">
        <title>Flavobacterium circumlabens sp. nov. and Flavobacterium cupreum sp. nov., two psychrotrophic species isolated from Antarctic environmental samples.</title>
        <authorList>
            <person name="Kralova S."/>
            <person name="Busse H.-J."/>
            <person name="Svec P."/>
            <person name="Maslanova I."/>
            <person name="Stankova E."/>
            <person name="Bartak M."/>
            <person name="Sedlacek I."/>
        </authorList>
    </citation>
    <scope>NUCLEOTIDE SEQUENCE [LARGE SCALE GENOMIC DNA]</scope>
    <source>
        <strain evidence="2">CCM 8825</strain>
    </source>
</reference>
<sequence length="60" mass="6068">MPQAVLAEVAAALAVAAAELEGDVGRERGDDGPVALLAILALQQQQEVVAADMADKVARA</sequence>
<evidence type="ECO:0000313" key="2">
    <source>
        <dbReference type="Proteomes" id="UP000288102"/>
    </source>
</evidence>
<comment type="caution">
    <text evidence="1">The sequence shown here is derived from an EMBL/GenBank/DDBJ whole genome shotgun (WGS) entry which is preliminary data.</text>
</comment>
<dbReference type="EMBL" id="QWDM01000147">
    <property type="protein sequence ID" value="RUT67600.1"/>
    <property type="molecule type" value="Genomic_DNA"/>
</dbReference>